<dbReference type="AlphaFoldDB" id="A0A4R2FDD4"/>
<protein>
    <submittedName>
        <fullName evidence="2">DUF2937 family protein</fullName>
    </submittedName>
</protein>
<gene>
    <name evidence="2" type="ORF">EDC91_11259</name>
</gene>
<name>A0A4R2FDD4_9GAMM</name>
<proteinExistence type="predicted"/>
<keyword evidence="1" id="KW-0472">Membrane</keyword>
<dbReference type="RefSeq" id="WP_133038941.1">
    <property type="nucleotide sequence ID" value="NZ_BMXW01000009.1"/>
</dbReference>
<feature type="transmembrane region" description="Helical" evidence="1">
    <location>
        <begin position="137"/>
        <end position="163"/>
    </location>
</feature>
<evidence type="ECO:0000313" key="2">
    <source>
        <dbReference type="EMBL" id="TCN84285.1"/>
    </source>
</evidence>
<keyword evidence="1" id="KW-0812">Transmembrane</keyword>
<dbReference type="InterPro" id="IPR016917">
    <property type="entry name" value="UCP029393"/>
</dbReference>
<dbReference type="Pfam" id="PF11157">
    <property type="entry name" value="DUF2937"/>
    <property type="match status" value="1"/>
</dbReference>
<accession>A0A4R2FDD4</accession>
<sequence length="173" mass="19606">MLKILRDYLRLLLFFAGTLAGLQIPGFVDQYGKSLQAHLAEANQQLAGFQRDADRYFGGNLEQLIAHYATSSDPVFSAGGNNLSAMAKRRYQLQDALQRFNASVYSPYSELLLHPLADIREEVWQHYSHNVLLKPDAMAFGLLSGLLLAMVIEALFSLLWMLLCWPFRRPQQS</sequence>
<organism evidence="2 3">
    <name type="scientific">Shewanella fodinae</name>
    <dbReference type="NCBI Taxonomy" id="552357"/>
    <lineage>
        <taxon>Bacteria</taxon>
        <taxon>Pseudomonadati</taxon>
        <taxon>Pseudomonadota</taxon>
        <taxon>Gammaproteobacteria</taxon>
        <taxon>Alteromonadales</taxon>
        <taxon>Shewanellaceae</taxon>
        <taxon>Shewanella</taxon>
    </lineage>
</organism>
<keyword evidence="1" id="KW-1133">Transmembrane helix</keyword>
<dbReference type="InterPro" id="IPR022584">
    <property type="entry name" value="DUF2937"/>
</dbReference>
<dbReference type="Proteomes" id="UP000294832">
    <property type="component" value="Unassembled WGS sequence"/>
</dbReference>
<comment type="caution">
    <text evidence="2">The sequence shown here is derived from an EMBL/GenBank/DDBJ whole genome shotgun (WGS) entry which is preliminary data.</text>
</comment>
<dbReference type="OrthoDB" id="7021410at2"/>
<evidence type="ECO:0000313" key="3">
    <source>
        <dbReference type="Proteomes" id="UP000294832"/>
    </source>
</evidence>
<reference evidence="2 3" key="1">
    <citation type="submission" date="2019-03" db="EMBL/GenBank/DDBJ databases">
        <title>Freshwater and sediment microbial communities from various areas in North America, analyzing microbe dynamics in response to fracking.</title>
        <authorList>
            <person name="Lamendella R."/>
        </authorList>
    </citation>
    <scope>NUCLEOTIDE SEQUENCE [LARGE SCALE GENOMIC DNA]</scope>
    <source>
        <strain evidence="2 3">74A</strain>
    </source>
</reference>
<dbReference type="PIRSF" id="PIRSF029393">
    <property type="entry name" value="UCP029393"/>
    <property type="match status" value="1"/>
</dbReference>
<dbReference type="EMBL" id="SLWF01000012">
    <property type="protein sequence ID" value="TCN84285.1"/>
    <property type="molecule type" value="Genomic_DNA"/>
</dbReference>
<keyword evidence="3" id="KW-1185">Reference proteome</keyword>
<evidence type="ECO:0000256" key="1">
    <source>
        <dbReference type="SAM" id="Phobius"/>
    </source>
</evidence>